<dbReference type="Pfam" id="PF04366">
    <property type="entry name" value="Ysc84"/>
    <property type="match status" value="1"/>
</dbReference>
<keyword evidence="4" id="KW-1185">Reference proteome</keyword>
<feature type="signal peptide" evidence="1">
    <location>
        <begin position="1"/>
        <end position="20"/>
    </location>
</feature>
<protein>
    <recommendedName>
        <fullName evidence="2">Ysc84 actin-binding domain-containing protein</fullName>
    </recommendedName>
</protein>
<accession>A0A1A8XX18</accession>
<keyword evidence="1" id="KW-0732">Signal</keyword>
<proteinExistence type="predicted"/>
<dbReference type="EMBL" id="FLQX01000136">
    <property type="protein sequence ID" value="SBT08568.1"/>
    <property type="molecule type" value="Genomic_DNA"/>
</dbReference>
<dbReference type="InterPro" id="IPR007461">
    <property type="entry name" value="Ysc84_actin-binding"/>
</dbReference>
<reference evidence="3 4" key="1">
    <citation type="submission" date="2016-06" db="EMBL/GenBank/DDBJ databases">
        <authorList>
            <person name="Kjaerup R.B."/>
            <person name="Dalgaard T.S."/>
            <person name="Juul-Madsen H.R."/>
        </authorList>
    </citation>
    <scope>NUCLEOTIDE SEQUENCE [LARGE SCALE GENOMIC DNA]</scope>
    <source>
        <strain evidence="3">3</strain>
    </source>
</reference>
<evidence type="ECO:0000256" key="1">
    <source>
        <dbReference type="SAM" id="SignalP"/>
    </source>
</evidence>
<dbReference type="AlphaFoldDB" id="A0A1A8XX18"/>
<feature type="domain" description="Ysc84 actin-binding" evidence="2">
    <location>
        <begin position="118"/>
        <end position="207"/>
    </location>
</feature>
<dbReference type="Proteomes" id="UP000199169">
    <property type="component" value="Unassembled WGS sequence"/>
</dbReference>
<evidence type="ECO:0000313" key="4">
    <source>
        <dbReference type="Proteomes" id="UP000199169"/>
    </source>
</evidence>
<organism evidence="3 4">
    <name type="scientific">Candidatus Accumulibacter aalborgensis</name>
    <dbReference type="NCBI Taxonomy" id="1860102"/>
    <lineage>
        <taxon>Bacteria</taxon>
        <taxon>Pseudomonadati</taxon>
        <taxon>Pseudomonadota</taxon>
        <taxon>Betaproteobacteria</taxon>
        <taxon>Candidatus Accumulibacter</taxon>
    </lineage>
</organism>
<evidence type="ECO:0000313" key="3">
    <source>
        <dbReference type="EMBL" id="SBT08568.1"/>
    </source>
</evidence>
<gene>
    <name evidence="3" type="ORF">ACCAA_580044</name>
</gene>
<dbReference type="RefSeq" id="WP_186408332.1">
    <property type="nucleotide sequence ID" value="NZ_FLQX01000136.1"/>
</dbReference>
<evidence type="ECO:0000259" key="2">
    <source>
        <dbReference type="Pfam" id="PF04366"/>
    </source>
</evidence>
<dbReference type="STRING" id="1860102.ACCAA_580044"/>
<feature type="chain" id="PRO_5008381857" description="Ysc84 actin-binding domain-containing protein" evidence="1">
    <location>
        <begin position="21"/>
        <end position="207"/>
    </location>
</feature>
<sequence>MKARLMMFVAALCLASPPLAAQQWSWDPMKDVENALPQGVPNEGKVIQARHQVREMAQDALSSLYEIAPGAQRAIERSAGYAVFSTFGIKLFFAGGTTGKGMVVNQMTGRQTFMQMAQVQGGLGFGVAKNRLIFVFADEQALRNFINQGWEFGGQANLSAMASGQGSMFSGAASVAPGVYLYQLTETGLSATLTVSGTKFFKDADLN</sequence>
<name>A0A1A8XX18_9PROT</name>